<evidence type="ECO:0000313" key="11">
    <source>
        <dbReference type="Proteomes" id="UP001172155"/>
    </source>
</evidence>
<comment type="similarity">
    <text evidence="3">Belongs to the CENP-K/MCM22 family.</text>
</comment>
<organism evidence="10 11">
    <name type="scientific">Schizothecium vesticola</name>
    <dbReference type="NCBI Taxonomy" id="314040"/>
    <lineage>
        <taxon>Eukaryota</taxon>
        <taxon>Fungi</taxon>
        <taxon>Dikarya</taxon>
        <taxon>Ascomycota</taxon>
        <taxon>Pezizomycotina</taxon>
        <taxon>Sordariomycetes</taxon>
        <taxon>Sordariomycetidae</taxon>
        <taxon>Sordariales</taxon>
        <taxon>Schizotheciaceae</taxon>
        <taxon>Schizothecium</taxon>
    </lineage>
</organism>
<evidence type="ECO:0000256" key="7">
    <source>
        <dbReference type="ARBA" id="ARBA00023328"/>
    </source>
</evidence>
<keyword evidence="11" id="KW-1185">Reference proteome</keyword>
<proteinExistence type="inferred from homology"/>
<dbReference type="PANTHER" id="PTHR14401:SF6">
    <property type="entry name" value="CENTROMERE PROTEIN K"/>
    <property type="match status" value="1"/>
</dbReference>
<dbReference type="Proteomes" id="UP001172155">
    <property type="component" value="Unassembled WGS sequence"/>
</dbReference>
<feature type="region of interest" description="Disordered" evidence="9">
    <location>
        <begin position="210"/>
        <end position="257"/>
    </location>
</feature>
<sequence>MESLHKSDVERTLGELSLAIKEVEEALNQLRTTPNRAPDSELSAADSLKIVSKAYQDASEAKPFLPSKGSVLPALLALRRAHQTTEETNAHIQAQVPVLEQTKKRLDDEKRNQREQQVLQAALERRVAALREGLETREDKTSDQLAKEKLAELKKQKAKYNQQTTAVMKELDWFIETHLEPMLAAEELGGPVVGELMDIDPDDLSAGFTAHGKLKRAKEGADEDKRQRRIDDIWGPATDQQGNGAKRKRDRDEATAAGAEMRELTEQLLNQAMESGGDSSAAYIPISKESAAVRFLVRSKVAEFHPRDSQRLRLVDFGKELDD</sequence>
<evidence type="ECO:0000256" key="8">
    <source>
        <dbReference type="SAM" id="Coils"/>
    </source>
</evidence>
<evidence type="ECO:0000256" key="2">
    <source>
        <dbReference type="ARBA" id="ARBA00004584"/>
    </source>
</evidence>
<dbReference type="InterPro" id="IPR020993">
    <property type="entry name" value="Centromere_CenpK"/>
</dbReference>
<protein>
    <submittedName>
        <fullName evidence="10">Uncharacterized protein</fullName>
    </submittedName>
</protein>
<dbReference type="AlphaFoldDB" id="A0AA40EUW4"/>
<keyword evidence="6" id="KW-0539">Nucleus</keyword>
<dbReference type="PANTHER" id="PTHR14401">
    <property type="entry name" value="CENTROMERE PROTEIN K"/>
    <property type="match status" value="1"/>
</dbReference>
<reference evidence="10" key="1">
    <citation type="submission" date="2023-06" db="EMBL/GenBank/DDBJ databases">
        <title>Genome-scale phylogeny and comparative genomics of the fungal order Sordariales.</title>
        <authorList>
            <consortium name="Lawrence Berkeley National Laboratory"/>
            <person name="Hensen N."/>
            <person name="Bonometti L."/>
            <person name="Westerberg I."/>
            <person name="Brannstrom I.O."/>
            <person name="Guillou S."/>
            <person name="Cros-Aarteil S."/>
            <person name="Calhoun S."/>
            <person name="Haridas S."/>
            <person name="Kuo A."/>
            <person name="Mondo S."/>
            <person name="Pangilinan J."/>
            <person name="Riley R."/>
            <person name="LaButti K."/>
            <person name="Andreopoulos B."/>
            <person name="Lipzen A."/>
            <person name="Chen C."/>
            <person name="Yanf M."/>
            <person name="Daum C."/>
            <person name="Ng V."/>
            <person name="Clum A."/>
            <person name="Steindorff A."/>
            <person name="Ohm R."/>
            <person name="Martin F."/>
            <person name="Silar P."/>
            <person name="Natvig D."/>
            <person name="Lalanne C."/>
            <person name="Gautier V."/>
            <person name="Ament-velasquez S.L."/>
            <person name="Kruys A."/>
            <person name="Hutchinson M.I."/>
            <person name="Powell A.J."/>
            <person name="Barry K."/>
            <person name="Miller A.N."/>
            <person name="Grigoriev I.V."/>
            <person name="Debuchy R."/>
            <person name="Gladieux P."/>
            <person name="Thoren M.H."/>
            <person name="Johannesson H."/>
        </authorList>
    </citation>
    <scope>NUCLEOTIDE SEQUENCE</scope>
    <source>
        <strain evidence="10">SMH3187-1</strain>
    </source>
</reference>
<name>A0AA40EUW4_9PEZI</name>
<evidence type="ECO:0000256" key="4">
    <source>
        <dbReference type="ARBA" id="ARBA00022454"/>
    </source>
</evidence>
<evidence type="ECO:0000256" key="1">
    <source>
        <dbReference type="ARBA" id="ARBA00004123"/>
    </source>
</evidence>
<evidence type="ECO:0000256" key="5">
    <source>
        <dbReference type="ARBA" id="ARBA00023054"/>
    </source>
</evidence>
<dbReference type="EMBL" id="JAUKUD010000004">
    <property type="protein sequence ID" value="KAK0745901.1"/>
    <property type="molecule type" value="Genomic_DNA"/>
</dbReference>
<accession>A0AA40EUW4</accession>
<dbReference type="GO" id="GO:0000775">
    <property type="term" value="C:chromosome, centromeric region"/>
    <property type="evidence" value="ECO:0007669"/>
    <property type="project" value="UniProtKB-SubCell"/>
</dbReference>
<keyword evidence="7" id="KW-0137">Centromere</keyword>
<evidence type="ECO:0000256" key="6">
    <source>
        <dbReference type="ARBA" id="ARBA00023242"/>
    </source>
</evidence>
<evidence type="ECO:0000256" key="3">
    <source>
        <dbReference type="ARBA" id="ARBA00005795"/>
    </source>
</evidence>
<gene>
    <name evidence="10" type="ORF">B0T18DRAFT_390439</name>
</gene>
<feature type="coiled-coil region" evidence="8">
    <location>
        <begin position="143"/>
        <end position="170"/>
    </location>
</feature>
<comment type="caution">
    <text evidence="10">The sequence shown here is derived from an EMBL/GenBank/DDBJ whole genome shotgun (WGS) entry which is preliminary data.</text>
</comment>
<dbReference type="GO" id="GO:0051382">
    <property type="term" value="P:kinetochore assembly"/>
    <property type="evidence" value="ECO:0007669"/>
    <property type="project" value="InterPro"/>
</dbReference>
<feature type="compositionally biased region" description="Basic and acidic residues" evidence="9">
    <location>
        <begin position="217"/>
        <end position="232"/>
    </location>
</feature>
<feature type="coiled-coil region" evidence="8">
    <location>
        <begin position="6"/>
        <end position="33"/>
    </location>
</feature>
<dbReference type="Pfam" id="PF11802">
    <property type="entry name" value="CENP-K"/>
    <property type="match status" value="1"/>
</dbReference>
<evidence type="ECO:0000256" key="9">
    <source>
        <dbReference type="SAM" id="MobiDB-lite"/>
    </source>
</evidence>
<dbReference type="GO" id="GO:0005634">
    <property type="term" value="C:nucleus"/>
    <property type="evidence" value="ECO:0007669"/>
    <property type="project" value="UniProtKB-SubCell"/>
</dbReference>
<keyword evidence="5 8" id="KW-0175">Coiled coil</keyword>
<evidence type="ECO:0000313" key="10">
    <source>
        <dbReference type="EMBL" id="KAK0745901.1"/>
    </source>
</evidence>
<comment type="subcellular location">
    <subcellularLocation>
        <location evidence="2">Chromosome</location>
        <location evidence="2">Centromere</location>
    </subcellularLocation>
    <subcellularLocation>
        <location evidence="1">Nucleus</location>
    </subcellularLocation>
</comment>
<keyword evidence="4" id="KW-0158">Chromosome</keyword>
<dbReference type="GO" id="GO:0000070">
    <property type="term" value="P:mitotic sister chromatid segregation"/>
    <property type="evidence" value="ECO:0007669"/>
    <property type="project" value="TreeGrafter"/>
</dbReference>